<evidence type="ECO:0000313" key="2">
    <source>
        <dbReference type="Proteomes" id="UP001271007"/>
    </source>
</evidence>
<protein>
    <submittedName>
        <fullName evidence="1">Uncharacterized protein</fullName>
    </submittedName>
</protein>
<accession>A0AAJ0D9X6</accession>
<dbReference type="EMBL" id="JAWDJX010000129">
    <property type="protein sequence ID" value="KAK3045959.1"/>
    <property type="molecule type" value="Genomic_DNA"/>
</dbReference>
<reference evidence="1" key="1">
    <citation type="submission" date="2023-04" db="EMBL/GenBank/DDBJ databases">
        <title>Black Yeasts Isolated from many extreme environments.</title>
        <authorList>
            <person name="Coleine C."/>
            <person name="Stajich J.E."/>
            <person name="Selbmann L."/>
        </authorList>
    </citation>
    <scope>NUCLEOTIDE SEQUENCE</scope>
    <source>
        <strain evidence="1">CCFEE 5312</strain>
    </source>
</reference>
<name>A0AAJ0D9X6_9PEZI</name>
<gene>
    <name evidence="1" type="ORF">LTR09_012514</name>
</gene>
<organism evidence="1 2">
    <name type="scientific">Extremus antarcticus</name>
    <dbReference type="NCBI Taxonomy" id="702011"/>
    <lineage>
        <taxon>Eukaryota</taxon>
        <taxon>Fungi</taxon>
        <taxon>Dikarya</taxon>
        <taxon>Ascomycota</taxon>
        <taxon>Pezizomycotina</taxon>
        <taxon>Dothideomycetes</taxon>
        <taxon>Dothideomycetidae</taxon>
        <taxon>Mycosphaerellales</taxon>
        <taxon>Extremaceae</taxon>
        <taxon>Extremus</taxon>
    </lineage>
</organism>
<proteinExistence type="predicted"/>
<keyword evidence="2" id="KW-1185">Reference proteome</keyword>
<evidence type="ECO:0000313" key="1">
    <source>
        <dbReference type="EMBL" id="KAK3045959.1"/>
    </source>
</evidence>
<dbReference type="AlphaFoldDB" id="A0AAJ0D9X6"/>
<comment type="caution">
    <text evidence="1">The sequence shown here is derived from an EMBL/GenBank/DDBJ whole genome shotgun (WGS) entry which is preliminary data.</text>
</comment>
<dbReference type="Proteomes" id="UP001271007">
    <property type="component" value="Unassembled WGS sequence"/>
</dbReference>
<sequence>MLALREAVLRPHHAYIRAICATSTLQMTADLSSLASGLLEHEVSPAPSISTLTRALARSIIPAEDLPSREEEVLKDEKPASAKIDVQGWRRGSRRHVPRISGYNDSVSSIANDFDSYGLST</sequence>